<keyword evidence="2" id="KW-0963">Cytoplasm</keyword>
<dbReference type="PANTHER" id="PTHR13410:SF9">
    <property type="entry name" value="PROTEIN PBDC1"/>
    <property type="match status" value="1"/>
</dbReference>
<dbReference type="Pfam" id="PF04669">
    <property type="entry name" value="PBDC1"/>
    <property type="match status" value="1"/>
</dbReference>
<dbReference type="InterPro" id="IPR008476">
    <property type="entry name" value="PBDC1_metazoa/fungi"/>
</dbReference>
<name>A0A165H2A4_EXIGL</name>
<protein>
    <recommendedName>
        <fullName evidence="4">Protein PBDC1 homolog</fullName>
    </recommendedName>
</protein>
<comment type="subcellular location">
    <subcellularLocation>
        <location evidence="1">Cytoplasm</location>
    </subcellularLocation>
</comment>
<comment type="similarity">
    <text evidence="3">Belongs to the PBDC1 family.</text>
</comment>
<feature type="non-terminal residue" evidence="7">
    <location>
        <position position="1"/>
    </location>
</feature>
<dbReference type="FunCoup" id="A0A165H2A4">
    <property type="interactions" value="518"/>
</dbReference>
<gene>
    <name evidence="7" type="ORF">EXIGLDRAFT_719414</name>
</gene>
<dbReference type="PANTHER" id="PTHR13410">
    <property type="entry name" value="PROTEIN PBDC1"/>
    <property type="match status" value="1"/>
</dbReference>
<evidence type="ECO:0000313" key="7">
    <source>
        <dbReference type="EMBL" id="KZV91350.1"/>
    </source>
</evidence>
<dbReference type="Gene3D" id="1.10.3560.10">
    <property type="entry name" value="yst0336 like domain"/>
    <property type="match status" value="1"/>
</dbReference>
<dbReference type="OrthoDB" id="10248897at2759"/>
<dbReference type="STRING" id="1314781.A0A165H2A4"/>
<evidence type="ECO:0000256" key="2">
    <source>
        <dbReference type="ARBA" id="ARBA00022490"/>
    </source>
</evidence>
<evidence type="ECO:0000256" key="1">
    <source>
        <dbReference type="ARBA" id="ARBA00004496"/>
    </source>
</evidence>
<dbReference type="EMBL" id="KV426029">
    <property type="protein sequence ID" value="KZV91350.1"/>
    <property type="molecule type" value="Genomic_DNA"/>
</dbReference>
<sequence>MATQKFDPNTAQNAVEIEKQFAVVAVEHAQTYWNLIGAVQPRDLRLTKLDDEIFAHLSETFPELVEPPYTGLVKLDEDAMKTPEGKEKWRNFVNAYEKKIDKFNFGSLIRTDATDEYSQFNSIFVMRMQFYAIEIARNRLGLNDAIHEKEKLEAAERKAKEEKEKGKKAKGKKA</sequence>
<keyword evidence="8" id="KW-1185">Reference proteome</keyword>
<dbReference type="InParanoid" id="A0A165H2A4"/>
<evidence type="ECO:0000313" key="8">
    <source>
        <dbReference type="Proteomes" id="UP000077266"/>
    </source>
</evidence>
<feature type="region of interest" description="Disordered" evidence="5">
    <location>
        <begin position="154"/>
        <end position="174"/>
    </location>
</feature>
<evidence type="ECO:0000256" key="3">
    <source>
        <dbReference type="ARBA" id="ARBA00061201"/>
    </source>
</evidence>
<dbReference type="AlphaFoldDB" id="A0A165H2A4"/>
<accession>A0A165H2A4</accession>
<feature type="compositionally biased region" description="Basic and acidic residues" evidence="5">
    <location>
        <begin position="154"/>
        <end position="165"/>
    </location>
</feature>
<reference evidence="7 8" key="1">
    <citation type="journal article" date="2016" name="Mol. Biol. Evol.">
        <title>Comparative Genomics of Early-Diverging Mushroom-Forming Fungi Provides Insights into the Origins of Lignocellulose Decay Capabilities.</title>
        <authorList>
            <person name="Nagy L.G."/>
            <person name="Riley R."/>
            <person name="Tritt A."/>
            <person name="Adam C."/>
            <person name="Daum C."/>
            <person name="Floudas D."/>
            <person name="Sun H."/>
            <person name="Yadav J.S."/>
            <person name="Pangilinan J."/>
            <person name="Larsson K.H."/>
            <person name="Matsuura K."/>
            <person name="Barry K."/>
            <person name="Labutti K."/>
            <person name="Kuo R."/>
            <person name="Ohm R.A."/>
            <person name="Bhattacharya S.S."/>
            <person name="Shirouzu T."/>
            <person name="Yoshinaga Y."/>
            <person name="Martin F.M."/>
            <person name="Grigoriev I.V."/>
            <person name="Hibbett D.S."/>
        </authorList>
    </citation>
    <scope>NUCLEOTIDE SEQUENCE [LARGE SCALE GENOMIC DNA]</scope>
    <source>
        <strain evidence="7 8">HHB12029</strain>
    </source>
</reference>
<dbReference type="FunFam" id="1.10.3560.10:FF:000001">
    <property type="entry name" value="Protein PBDC1 homolog"/>
    <property type="match status" value="1"/>
</dbReference>
<feature type="domain" description="Polysaccharide biosynthesis" evidence="6">
    <location>
        <begin position="17"/>
        <end position="147"/>
    </location>
</feature>
<dbReference type="InterPro" id="IPR023139">
    <property type="entry name" value="PBDC1-like_dom_sf"/>
</dbReference>
<dbReference type="Proteomes" id="UP000077266">
    <property type="component" value="Unassembled WGS sequence"/>
</dbReference>
<dbReference type="InterPro" id="IPR021148">
    <property type="entry name" value="Polysacc_synth_dom"/>
</dbReference>
<organism evidence="7 8">
    <name type="scientific">Exidia glandulosa HHB12029</name>
    <dbReference type="NCBI Taxonomy" id="1314781"/>
    <lineage>
        <taxon>Eukaryota</taxon>
        <taxon>Fungi</taxon>
        <taxon>Dikarya</taxon>
        <taxon>Basidiomycota</taxon>
        <taxon>Agaricomycotina</taxon>
        <taxon>Agaricomycetes</taxon>
        <taxon>Auriculariales</taxon>
        <taxon>Exidiaceae</taxon>
        <taxon>Exidia</taxon>
    </lineage>
</organism>
<evidence type="ECO:0000256" key="4">
    <source>
        <dbReference type="ARBA" id="ARBA00069779"/>
    </source>
</evidence>
<evidence type="ECO:0000256" key="5">
    <source>
        <dbReference type="SAM" id="MobiDB-lite"/>
    </source>
</evidence>
<evidence type="ECO:0000259" key="6">
    <source>
        <dbReference type="Pfam" id="PF04669"/>
    </source>
</evidence>
<proteinExistence type="inferred from homology"/>
<dbReference type="GO" id="GO:0005737">
    <property type="term" value="C:cytoplasm"/>
    <property type="evidence" value="ECO:0007669"/>
    <property type="project" value="UniProtKB-SubCell"/>
</dbReference>